<sequence>MPPTKDKTPKAAGKGKADDKVPTTKLEFGYPPDLTNALRAISDRATQDLWHNPSGVGGGEPTAEQLAQKHANTIHKLSKRIAGDVRAKEALRSSLSQWTSALGHHLAALVPRIQAISQKLDDDLSEACQDMQAAAVVSATSQEKISQAQAQLGPAWSYMQKQEIYKIAGALRAFGSVQPGGNDHLVEAATDREESSTAATVIEDDEELLPDQPHQSSSPSWFASWLQVISFAVGQGADFIGDLANSAEQDAALPLHPDPQIEGATVAQAEALWTELCHMTASPQERLMEGSVRRIATGWRKEPVLKLSVTPWNPKKPKGTFVKQPLPAPALTSITEEASVQEPVVRSGDRGQTHDEQLEEVMDMLATDLSVSNGGRASSAAVPDDMLLDEFKKRTLESAQLEAEESAAKKTREGESSEPASPSKTLYPPLFAGRVSQEDDVFHWDEHEDLTAVEGEDVEYEDLVEEEMEDAPKNEQGETPPELSPEALDAMDQEAAVEELNRLSKIGVIEEFAESCASGEEKQMDLREVYDWRYRDGKWRRRCRIVAREYRAGATSTAETFSPTASNAAARLVLILHLLNPTWVIVVLDIKDAYLQVPQQEEVLVTISAWMKKACNIGEGIVWRLKRCLPGKRLIARLNGKEDDEEIPTGVREYRRHGIYQVHKENLEARNKPGHQNCACSECIREYAEIQWRKNYDKVLDVEGVQESAEEQPSKDMYDSMYDGVEPGVCYVLWNVIWPLDSPRNWGMVRGYCVAEQRPGDGFLVQSSKRR</sequence>
<protein>
    <recommendedName>
        <fullName evidence="4">Reverse transcriptase Ty1/copia-type domain-containing protein</fullName>
    </recommendedName>
</protein>
<dbReference type="EMBL" id="LSRX01002109">
    <property type="protein sequence ID" value="OLP76191.1"/>
    <property type="molecule type" value="Genomic_DNA"/>
</dbReference>
<feature type="region of interest" description="Disordered" evidence="1">
    <location>
        <begin position="1"/>
        <end position="29"/>
    </location>
</feature>
<dbReference type="AlphaFoldDB" id="A0A1Q9BZT7"/>
<comment type="caution">
    <text evidence="2">The sequence shown here is derived from an EMBL/GenBank/DDBJ whole genome shotgun (WGS) entry which is preliminary data.</text>
</comment>
<accession>A0A1Q9BZT7</accession>
<evidence type="ECO:0008006" key="4">
    <source>
        <dbReference type="Google" id="ProtNLM"/>
    </source>
</evidence>
<dbReference type="Proteomes" id="UP000186817">
    <property type="component" value="Unassembled WGS sequence"/>
</dbReference>
<feature type="compositionally biased region" description="Basic and acidic residues" evidence="1">
    <location>
        <begin position="1"/>
        <end position="22"/>
    </location>
</feature>
<organism evidence="2 3">
    <name type="scientific">Symbiodinium microadriaticum</name>
    <name type="common">Dinoflagellate</name>
    <name type="synonym">Zooxanthella microadriatica</name>
    <dbReference type="NCBI Taxonomy" id="2951"/>
    <lineage>
        <taxon>Eukaryota</taxon>
        <taxon>Sar</taxon>
        <taxon>Alveolata</taxon>
        <taxon>Dinophyceae</taxon>
        <taxon>Suessiales</taxon>
        <taxon>Symbiodiniaceae</taxon>
        <taxon>Symbiodinium</taxon>
    </lineage>
</organism>
<keyword evidence="3" id="KW-1185">Reference proteome</keyword>
<evidence type="ECO:0000256" key="1">
    <source>
        <dbReference type="SAM" id="MobiDB-lite"/>
    </source>
</evidence>
<evidence type="ECO:0000313" key="3">
    <source>
        <dbReference type="Proteomes" id="UP000186817"/>
    </source>
</evidence>
<feature type="compositionally biased region" description="Basic and acidic residues" evidence="1">
    <location>
        <begin position="406"/>
        <end position="415"/>
    </location>
</feature>
<feature type="region of interest" description="Disordered" evidence="1">
    <location>
        <begin position="399"/>
        <end position="429"/>
    </location>
</feature>
<name>A0A1Q9BZT7_SYMMI</name>
<reference evidence="2 3" key="1">
    <citation type="submission" date="2016-02" db="EMBL/GenBank/DDBJ databases">
        <title>Genome analysis of coral dinoflagellate symbionts highlights evolutionary adaptations to a symbiotic lifestyle.</title>
        <authorList>
            <person name="Aranda M."/>
            <person name="Li Y."/>
            <person name="Liew Y.J."/>
            <person name="Baumgarten S."/>
            <person name="Simakov O."/>
            <person name="Wilson M."/>
            <person name="Piel J."/>
            <person name="Ashoor H."/>
            <person name="Bougouffa S."/>
            <person name="Bajic V.B."/>
            <person name="Ryu T."/>
            <person name="Ravasi T."/>
            <person name="Bayer T."/>
            <person name="Micklem G."/>
            <person name="Kim H."/>
            <person name="Bhak J."/>
            <person name="Lajeunesse T.C."/>
            <person name="Voolstra C.R."/>
        </authorList>
    </citation>
    <scope>NUCLEOTIDE SEQUENCE [LARGE SCALE GENOMIC DNA]</scope>
    <source>
        <strain evidence="2 3">CCMP2467</strain>
    </source>
</reference>
<gene>
    <name evidence="2" type="ORF">AK812_SmicGene43902</name>
</gene>
<proteinExistence type="predicted"/>
<dbReference type="OrthoDB" id="441852at2759"/>
<evidence type="ECO:0000313" key="2">
    <source>
        <dbReference type="EMBL" id="OLP76191.1"/>
    </source>
</evidence>